<protein>
    <submittedName>
        <fullName evidence="1">Uncharacterized protein</fullName>
    </submittedName>
</protein>
<evidence type="ECO:0000313" key="1">
    <source>
        <dbReference type="EMBL" id="QIW89984.1"/>
    </source>
</evidence>
<reference evidence="1" key="1">
    <citation type="submission" date="2020-03" db="EMBL/GenBank/DDBJ databases">
        <title>Complete genome sequence of Aeromonas phage PS.</title>
        <authorList>
            <person name="Tagunde S.N."/>
            <person name="Newase S.K."/>
            <person name="Nagar V."/>
            <person name="Kapadnis B.P."/>
            <person name="Pandit S.V."/>
        </authorList>
    </citation>
    <scope>NUCLEOTIDE SEQUENCE</scope>
</reference>
<sequence>MKIDFTIEAQSAEINVSLISFDSFDAFDEMWEGTDKHQGGVTIKNPEATRGRWQYFVPRETSLAELASAYTAQGIHNASAEAYTALQYQLERDLCACDYGFRASVTVGDVEVVQDEYVGCCFSHSYLDDADLETTARAVWDECGCTAEVVSAAVNKVKEMLAAVPVLNAFVVNHT</sequence>
<evidence type="ECO:0000313" key="2">
    <source>
        <dbReference type="Proteomes" id="UP000503286"/>
    </source>
</evidence>
<accession>A0A6H0X6N6</accession>
<keyword evidence="2" id="KW-1185">Reference proteome</keyword>
<dbReference type="Proteomes" id="UP000503286">
    <property type="component" value="Segment"/>
</dbReference>
<dbReference type="EMBL" id="MT259468">
    <property type="protein sequence ID" value="QIW89984.1"/>
    <property type="molecule type" value="Genomic_DNA"/>
</dbReference>
<name>A0A6H0X6N6_9CAUD</name>
<proteinExistence type="predicted"/>
<organism evidence="1 2">
    <name type="scientific">Aeromonas phage PS</name>
    <dbReference type="NCBI Taxonomy" id="2723762"/>
    <lineage>
        <taxon>Viruses</taxon>
        <taxon>Duplodnaviria</taxon>
        <taxon>Heunggongvirae</taxon>
        <taxon>Uroviricota</taxon>
        <taxon>Caudoviricetes</taxon>
        <taxon>Autographivirales</taxon>
        <taxon>Autoscriptoviridae</taxon>
        <taxon>Savitribaivirus</taxon>
        <taxon>Savitribaivirus PS</taxon>
    </lineage>
</organism>